<feature type="transmembrane region" description="Helical" evidence="1">
    <location>
        <begin position="59"/>
        <end position="82"/>
    </location>
</feature>
<proteinExistence type="predicted"/>
<sequence length="582" mass="63010">MDYHKEERDDLLLPSRSNDDLLFPSPATWSEVGHSSSSVTLVEPPPIARRIRLGGTPGVIAGLLFGAALTAVLHHVYLFFLRGRTVSGQFWIKNSSNAVSTLVQWLCMGSVSVSITQLVSISYPDLKAFDSRTQQIWYLLRRRPFTILQLNHLFGLPDPLRILGLASSRRIRNAIPVIVIATLLQAFALVSILAPNSLEVGSALPKNTTISVPTALFNKPIDEINCSVSPSADSKKLLDHALQSETLMGWNAPAGCGTACNYTIQYSAPAVRCTELAIDEANTMLPVRQGTGSRIVYNATTLIPVGGSIDPIFIAWRTYDTNGKSTVAGTRCSLYNSTQKSVLSFANNTGTIFPSIISYNSLPQGFIGSECPVDGESRNATSVSFYTYAVLGGWLAEQLNGVLIRSMDGDDGSHIYWSPSSDFSNLASNNLFSLNETVGTFTPNNRNVSSALEQILVNVTVALITHWAQTTVVDASVAQDQLVWVYNIQRLWIVYVTALAVTAACGAVGLACILKNGEDSNLTFWDIVRATRNSELDAVVEGEKRGDAGGSTMLQYAVEGRDLEANTSGVFILARPHHKGSN</sequence>
<dbReference type="OMA" id="PIDEINC"/>
<evidence type="ECO:0000313" key="2">
    <source>
        <dbReference type="EMBL" id="PBK95079.1"/>
    </source>
</evidence>
<keyword evidence="1" id="KW-0472">Membrane</keyword>
<keyword evidence="1" id="KW-0812">Transmembrane</keyword>
<name>A0A2H3DIN5_ARMGA</name>
<dbReference type="PANTHER" id="PTHR35041">
    <property type="entry name" value="MEDIATOR OF RNA POLYMERASE II TRANSCRIPTION SUBUNIT 1"/>
    <property type="match status" value="1"/>
</dbReference>
<evidence type="ECO:0000313" key="3">
    <source>
        <dbReference type="Proteomes" id="UP000217790"/>
    </source>
</evidence>
<organism evidence="2 3">
    <name type="scientific">Armillaria gallica</name>
    <name type="common">Bulbous honey fungus</name>
    <name type="synonym">Armillaria bulbosa</name>
    <dbReference type="NCBI Taxonomy" id="47427"/>
    <lineage>
        <taxon>Eukaryota</taxon>
        <taxon>Fungi</taxon>
        <taxon>Dikarya</taxon>
        <taxon>Basidiomycota</taxon>
        <taxon>Agaricomycotina</taxon>
        <taxon>Agaricomycetes</taxon>
        <taxon>Agaricomycetidae</taxon>
        <taxon>Agaricales</taxon>
        <taxon>Marasmiineae</taxon>
        <taxon>Physalacriaceae</taxon>
        <taxon>Armillaria</taxon>
    </lineage>
</organism>
<dbReference type="OrthoDB" id="3158487at2759"/>
<dbReference type="Proteomes" id="UP000217790">
    <property type="component" value="Unassembled WGS sequence"/>
</dbReference>
<feature type="transmembrane region" description="Helical" evidence="1">
    <location>
        <begin position="174"/>
        <end position="194"/>
    </location>
</feature>
<dbReference type="InParanoid" id="A0A2H3DIN5"/>
<accession>A0A2H3DIN5</accession>
<evidence type="ECO:0000256" key="1">
    <source>
        <dbReference type="SAM" id="Phobius"/>
    </source>
</evidence>
<feature type="transmembrane region" description="Helical" evidence="1">
    <location>
        <begin position="102"/>
        <end position="123"/>
    </location>
</feature>
<dbReference type="AlphaFoldDB" id="A0A2H3DIN5"/>
<keyword evidence="1" id="KW-1133">Transmembrane helix</keyword>
<reference evidence="3" key="1">
    <citation type="journal article" date="2017" name="Nat. Ecol. Evol.">
        <title>Genome expansion and lineage-specific genetic innovations in the forest pathogenic fungi Armillaria.</title>
        <authorList>
            <person name="Sipos G."/>
            <person name="Prasanna A.N."/>
            <person name="Walter M.C."/>
            <person name="O'Connor E."/>
            <person name="Balint B."/>
            <person name="Krizsan K."/>
            <person name="Kiss B."/>
            <person name="Hess J."/>
            <person name="Varga T."/>
            <person name="Slot J."/>
            <person name="Riley R."/>
            <person name="Boka B."/>
            <person name="Rigling D."/>
            <person name="Barry K."/>
            <person name="Lee J."/>
            <person name="Mihaltcheva S."/>
            <person name="LaButti K."/>
            <person name="Lipzen A."/>
            <person name="Waldron R."/>
            <person name="Moloney N.M."/>
            <person name="Sperisen C."/>
            <person name="Kredics L."/>
            <person name="Vagvoelgyi C."/>
            <person name="Patrignani A."/>
            <person name="Fitzpatrick D."/>
            <person name="Nagy I."/>
            <person name="Doyle S."/>
            <person name="Anderson J.B."/>
            <person name="Grigoriev I.V."/>
            <person name="Gueldener U."/>
            <person name="Muensterkoetter M."/>
            <person name="Nagy L.G."/>
        </authorList>
    </citation>
    <scope>NUCLEOTIDE SEQUENCE [LARGE SCALE GENOMIC DNA]</scope>
    <source>
        <strain evidence="3">Ar21-2</strain>
    </source>
</reference>
<keyword evidence="3" id="KW-1185">Reference proteome</keyword>
<dbReference type="PANTHER" id="PTHR35041:SF6">
    <property type="entry name" value="FORMYLMETHIONINE DEFORMYLASE-LIKE PROTEIN-RELATED"/>
    <property type="match status" value="1"/>
</dbReference>
<feature type="transmembrane region" description="Helical" evidence="1">
    <location>
        <begin position="492"/>
        <end position="514"/>
    </location>
</feature>
<dbReference type="EMBL" id="KZ293652">
    <property type="protein sequence ID" value="PBK95079.1"/>
    <property type="molecule type" value="Genomic_DNA"/>
</dbReference>
<gene>
    <name evidence="2" type="ORF">ARMGADRAFT_1144773</name>
</gene>
<protein>
    <submittedName>
        <fullName evidence="2">Uncharacterized protein</fullName>
    </submittedName>
</protein>
<dbReference type="STRING" id="47427.A0A2H3DIN5"/>